<reference evidence="1 2" key="1">
    <citation type="submission" date="2013-11" db="EMBL/GenBank/DDBJ databases">
        <title>The Genome Sequence of Phytophthora parasitica P1569.</title>
        <authorList>
            <consortium name="The Broad Institute Genomics Platform"/>
            <person name="Russ C."/>
            <person name="Tyler B."/>
            <person name="Panabieres F."/>
            <person name="Shan W."/>
            <person name="Tripathy S."/>
            <person name="Grunwald N."/>
            <person name="Machado M."/>
            <person name="Johnson C.S."/>
            <person name="Arredondo F."/>
            <person name="Hong C."/>
            <person name="Coffey M."/>
            <person name="Young S.K."/>
            <person name="Zeng Q."/>
            <person name="Gargeya S."/>
            <person name="Fitzgerald M."/>
            <person name="Abouelleil A."/>
            <person name="Alvarado L."/>
            <person name="Chapman S.B."/>
            <person name="Gainer-Dewar J."/>
            <person name="Goldberg J."/>
            <person name="Griggs A."/>
            <person name="Gujja S."/>
            <person name="Hansen M."/>
            <person name="Howarth C."/>
            <person name="Imamovic A."/>
            <person name="Ireland A."/>
            <person name="Larimer J."/>
            <person name="McCowan C."/>
            <person name="Murphy C."/>
            <person name="Pearson M."/>
            <person name="Poon T.W."/>
            <person name="Priest M."/>
            <person name="Roberts A."/>
            <person name="Saif S."/>
            <person name="Shea T."/>
            <person name="Sykes S."/>
            <person name="Wortman J."/>
            <person name="Nusbaum C."/>
            <person name="Birren B."/>
        </authorList>
    </citation>
    <scope>NUCLEOTIDE SEQUENCE [LARGE SCALE GENOMIC DNA]</scope>
    <source>
        <strain evidence="1 2">P1569</strain>
    </source>
</reference>
<sequence length="54" mass="6157">QLPHGRYNVVRNNYFQDPPASRTFIQATAQHEFMTKLIQTIRTPFPHSANASAS</sequence>
<dbReference type="HOGENOM" id="CLU_3056881_0_0_1"/>
<dbReference type="AlphaFoldDB" id="V9EV08"/>
<keyword evidence="2" id="KW-1185">Reference proteome</keyword>
<organism evidence="1 2">
    <name type="scientific">Phytophthora nicotianae P1569</name>
    <dbReference type="NCBI Taxonomy" id="1317065"/>
    <lineage>
        <taxon>Eukaryota</taxon>
        <taxon>Sar</taxon>
        <taxon>Stramenopiles</taxon>
        <taxon>Oomycota</taxon>
        <taxon>Peronosporomycetes</taxon>
        <taxon>Peronosporales</taxon>
        <taxon>Peronosporaceae</taxon>
        <taxon>Phytophthora</taxon>
    </lineage>
</organism>
<accession>V9EV08</accession>
<evidence type="ECO:0000313" key="2">
    <source>
        <dbReference type="Proteomes" id="UP000018721"/>
    </source>
</evidence>
<evidence type="ECO:0000313" key="1">
    <source>
        <dbReference type="EMBL" id="ETI41882.1"/>
    </source>
</evidence>
<feature type="non-terminal residue" evidence="1">
    <location>
        <position position="1"/>
    </location>
</feature>
<proteinExistence type="predicted"/>
<dbReference type="Proteomes" id="UP000018721">
    <property type="component" value="Unassembled WGS sequence"/>
</dbReference>
<dbReference type="EMBL" id="ANIZ01002194">
    <property type="protein sequence ID" value="ETI41882.1"/>
    <property type="molecule type" value="Genomic_DNA"/>
</dbReference>
<gene>
    <name evidence="1" type="ORF">F443_12927</name>
</gene>
<protein>
    <submittedName>
        <fullName evidence="1">Uncharacterized protein</fullName>
    </submittedName>
</protein>
<comment type="caution">
    <text evidence="1">The sequence shown here is derived from an EMBL/GenBank/DDBJ whole genome shotgun (WGS) entry which is preliminary data.</text>
</comment>
<name>V9EV08_PHYNI</name>